<evidence type="ECO:0000313" key="2">
    <source>
        <dbReference type="Proteomes" id="UP001432312"/>
    </source>
</evidence>
<sequence>MDLHFRNFFRAQLNIEQGYYVDGRLRSTLLSFNDSYVELIRTGFEQIVTDDSFGPAEYERLTDIEFPDGESLKTYLRAMYAYLFEGAPQQPMPPG</sequence>
<keyword evidence="2" id="KW-1185">Reference proteome</keyword>
<evidence type="ECO:0000313" key="1">
    <source>
        <dbReference type="EMBL" id="WUN82467.1"/>
    </source>
</evidence>
<dbReference type="RefSeq" id="WP_031150138.1">
    <property type="nucleotide sequence ID" value="NZ_CP108036.1"/>
</dbReference>
<dbReference type="EMBL" id="CP108036">
    <property type="protein sequence ID" value="WUN82467.1"/>
    <property type="molecule type" value="Genomic_DNA"/>
</dbReference>
<protein>
    <recommendedName>
        <fullName evidence="3">CdiI immunity protein domain-containing protein</fullName>
    </recommendedName>
</protein>
<name>A0ABZ1QIG5_9ACTN</name>
<dbReference type="GeneID" id="95500470"/>
<gene>
    <name evidence="1" type="ORF">OHA91_30520</name>
</gene>
<proteinExistence type="predicted"/>
<accession>A0ABZ1QIG5</accession>
<reference evidence="1" key="1">
    <citation type="submission" date="2022-10" db="EMBL/GenBank/DDBJ databases">
        <title>The complete genomes of actinobacterial strains from the NBC collection.</title>
        <authorList>
            <person name="Joergensen T.S."/>
            <person name="Alvarez Arevalo M."/>
            <person name="Sterndorff E.B."/>
            <person name="Faurdal D."/>
            <person name="Vuksanovic O."/>
            <person name="Mourched A.-S."/>
            <person name="Charusanti P."/>
            <person name="Shaw S."/>
            <person name="Blin K."/>
            <person name="Weber T."/>
        </authorList>
    </citation>
    <scope>NUCLEOTIDE SEQUENCE</scope>
    <source>
        <strain evidence="1">NBC_00303</strain>
    </source>
</reference>
<dbReference type="Proteomes" id="UP001432312">
    <property type="component" value="Chromosome"/>
</dbReference>
<organism evidence="1 2">
    <name type="scientific">Streptomyces erythrochromogenes</name>
    <dbReference type="NCBI Taxonomy" id="285574"/>
    <lineage>
        <taxon>Bacteria</taxon>
        <taxon>Bacillati</taxon>
        <taxon>Actinomycetota</taxon>
        <taxon>Actinomycetes</taxon>
        <taxon>Kitasatosporales</taxon>
        <taxon>Streptomycetaceae</taxon>
        <taxon>Streptomyces</taxon>
    </lineage>
</organism>
<evidence type="ECO:0008006" key="3">
    <source>
        <dbReference type="Google" id="ProtNLM"/>
    </source>
</evidence>